<proteinExistence type="predicted"/>
<gene>
    <name evidence="2" type="ORF">sS8_0528</name>
</gene>
<dbReference type="Proteomes" id="UP000266313">
    <property type="component" value="Chromosome"/>
</dbReference>
<keyword evidence="1" id="KW-0812">Transmembrane</keyword>
<dbReference type="KEGG" id="mmai:sS8_0528"/>
<keyword evidence="3" id="KW-1185">Reference proteome</keyword>
<evidence type="ECO:0000256" key="1">
    <source>
        <dbReference type="SAM" id="Phobius"/>
    </source>
</evidence>
<evidence type="ECO:0000313" key="2">
    <source>
        <dbReference type="EMBL" id="BBA32493.1"/>
    </source>
</evidence>
<dbReference type="AlphaFoldDB" id="A0A250KLF9"/>
<dbReference type="EMBL" id="AP017928">
    <property type="protein sequence ID" value="BBA32493.1"/>
    <property type="molecule type" value="Genomic_DNA"/>
</dbReference>
<sequence>MYNYFALSLAALIGIVVFDDDPNGVSVQEWIFYAVLLYSAVSFFRRYLAAAREQIGRRG</sequence>
<keyword evidence="1" id="KW-0472">Membrane</keyword>
<evidence type="ECO:0000313" key="3">
    <source>
        <dbReference type="Proteomes" id="UP000266313"/>
    </source>
</evidence>
<organism evidence="2 3">
    <name type="scientific">Methylocaldum marinum</name>
    <dbReference type="NCBI Taxonomy" id="1432792"/>
    <lineage>
        <taxon>Bacteria</taxon>
        <taxon>Pseudomonadati</taxon>
        <taxon>Pseudomonadota</taxon>
        <taxon>Gammaproteobacteria</taxon>
        <taxon>Methylococcales</taxon>
        <taxon>Methylococcaceae</taxon>
        <taxon>Methylocaldum</taxon>
    </lineage>
</organism>
<accession>A0A250KLF9</accession>
<protein>
    <submittedName>
        <fullName evidence="2">Uncharacterized protein</fullName>
    </submittedName>
</protein>
<dbReference type="OrthoDB" id="5573329at2"/>
<feature type="transmembrane region" description="Helical" evidence="1">
    <location>
        <begin position="30"/>
        <end position="48"/>
    </location>
</feature>
<keyword evidence="1" id="KW-1133">Transmembrane helix</keyword>
<reference evidence="2 3" key="1">
    <citation type="submission" date="2016-12" db="EMBL/GenBank/DDBJ databases">
        <title>Genome sequencing of Methylocaldum marinum.</title>
        <authorList>
            <person name="Takeuchi M."/>
            <person name="Kamagata Y."/>
            <person name="Hiraoka S."/>
            <person name="Oshima K."/>
            <person name="Hattori M."/>
            <person name="Iwasaki W."/>
        </authorList>
    </citation>
    <scope>NUCLEOTIDE SEQUENCE [LARGE SCALE GENOMIC DNA]</scope>
    <source>
        <strain evidence="2 3">S8</strain>
    </source>
</reference>
<name>A0A250KLF9_9GAMM</name>
<dbReference type="RefSeq" id="WP_119632579.1">
    <property type="nucleotide sequence ID" value="NZ_AP017928.1"/>
</dbReference>